<organism evidence="1 2">
    <name type="scientific">Candidatus Desulfatibia vada</name>
    <dbReference type="NCBI Taxonomy" id="2841696"/>
    <lineage>
        <taxon>Bacteria</taxon>
        <taxon>Pseudomonadati</taxon>
        <taxon>Thermodesulfobacteriota</taxon>
        <taxon>Desulfobacteria</taxon>
        <taxon>Desulfobacterales</taxon>
        <taxon>Desulfobacterales incertae sedis</taxon>
        <taxon>Candidatus Desulfatibia</taxon>
    </lineage>
</organism>
<name>A0A8J6P0H4_9BACT</name>
<comment type="caution">
    <text evidence="1">The sequence shown here is derived from an EMBL/GenBank/DDBJ whole genome shotgun (WGS) entry which is preliminary data.</text>
</comment>
<protein>
    <submittedName>
        <fullName evidence="1">Uncharacterized protein</fullName>
    </submittedName>
</protein>
<sequence>MAQRKNYWSCSKLADWIRGTVKGGAKTGSSWREWEANAKQKHPIRYWIAEEALDAIQNVIWWPLDKIYDAKYYINNRWVTKTHALTAHPSDIRPGTWYDVGYRFLPCLFNELVDFVEIELAWRQIDCGIKEDRRKYGAPFWATGWFRWRTWRSAQAGLDHLEWASKLTFDEEWTAADDPNYKKPTPQALGAIEIRELYKWWTDVYRKRLDPHEASGWSAWCDRKRDKTGHKFWLDDETETAEEKAEGKLIMNILHKIEEDYKAEEEAMMIRLIKIRESLWT</sequence>
<dbReference type="Proteomes" id="UP000605201">
    <property type="component" value="Unassembled WGS sequence"/>
</dbReference>
<reference evidence="1 2" key="1">
    <citation type="submission" date="2020-08" db="EMBL/GenBank/DDBJ databases">
        <title>Bridging the membrane lipid divide: bacteria of the FCB group superphylum have the potential to synthesize archaeal ether lipids.</title>
        <authorList>
            <person name="Villanueva L."/>
            <person name="Von Meijenfeldt F.A.B."/>
            <person name="Westbye A.B."/>
            <person name="Yadav S."/>
            <person name="Hopmans E.C."/>
            <person name="Dutilh B.E."/>
            <person name="Sinninghe Damste J.S."/>
        </authorList>
    </citation>
    <scope>NUCLEOTIDE SEQUENCE [LARGE SCALE GENOMIC DNA]</scope>
    <source>
        <strain evidence="1">NIOZ-UU17</strain>
    </source>
</reference>
<proteinExistence type="predicted"/>
<dbReference type="EMBL" id="JACNIG010000051">
    <property type="protein sequence ID" value="MBC8430530.1"/>
    <property type="molecule type" value="Genomic_DNA"/>
</dbReference>
<accession>A0A8J6P0H4</accession>
<gene>
    <name evidence="1" type="ORF">H8D96_01295</name>
</gene>
<evidence type="ECO:0000313" key="2">
    <source>
        <dbReference type="Proteomes" id="UP000605201"/>
    </source>
</evidence>
<evidence type="ECO:0000313" key="1">
    <source>
        <dbReference type="EMBL" id="MBC8430530.1"/>
    </source>
</evidence>
<dbReference type="AlphaFoldDB" id="A0A8J6P0H4"/>